<name>A0AAN6QFD3_9PEZI</name>
<feature type="region of interest" description="Disordered" evidence="5">
    <location>
        <begin position="546"/>
        <end position="588"/>
    </location>
</feature>
<keyword evidence="2 6" id="KW-0812">Transmembrane</keyword>
<feature type="region of interest" description="Disordered" evidence="5">
    <location>
        <begin position="695"/>
        <end position="729"/>
    </location>
</feature>
<dbReference type="GO" id="GO:0055085">
    <property type="term" value="P:transmembrane transport"/>
    <property type="evidence" value="ECO:0007669"/>
    <property type="project" value="InterPro"/>
</dbReference>
<feature type="transmembrane region" description="Helical" evidence="6">
    <location>
        <begin position="142"/>
        <end position="162"/>
    </location>
</feature>
<dbReference type="Gene3D" id="3.30.750.24">
    <property type="entry name" value="STAS domain"/>
    <property type="match status" value="1"/>
</dbReference>
<dbReference type="InterPro" id="IPR002645">
    <property type="entry name" value="STAS_dom"/>
</dbReference>
<feature type="transmembrane region" description="Helical" evidence="6">
    <location>
        <begin position="169"/>
        <end position="187"/>
    </location>
</feature>
<evidence type="ECO:0000259" key="7">
    <source>
        <dbReference type="PROSITE" id="PS50801"/>
    </source>
</evidence>
<dbReference type="CDD" id="cd07042">
    <property type="entry name" value="STAS_SulP_like_sulfate_transporter"/>
    <property type="match status" value="1"/>
</dbReference>
<evidence type="ECO:0000256" key="6">
    <source>
        <dbReference type="SAM" id="Phobius"/>
    </source>
</evidence>
<comment type="subcellular location">
    <subcellularLocation>
        <location evidence="1">Membrane</location>
        <topology evidence="1">Multi-pass membrane protein</topology>
    </subcellularLocation>
</comment>
<accession>A0AAN6QFD3</accession>
<feature type="transmembrane region" description="Helical" evidence="6">
    <location>
        <begin position="409"/>
        <end position="430"/>
    </location>
</feature>
<dbReference type="AlphaFoldDB" id="A0AAN6QFD3"/>
<evidence type="ECO:0000256" key="2">
    <source>
        <dbReference type="ARBA" id="ARBA00022692"/>
    </source>
</evidence>
<evidence type="ECO:0000256" key="4">
    <source>
        <dbReference type="ARBA" id="ARBA00023136"/>
    </source>
</evidence>
<dbReference type="PROSITE" id="PS50801">
    <property type="entry name" value="STAS"/>
    <property type="match status" value="1"/>
</dbReference>
<keyword evidence="4 6" id="KW-0472">Membrane</keyword>
<dbReference type="Pfam" id="PF00916">
    <property type="entry name" value="Sulfate_transp"/>
    <property type="match status" value="1"/>
</dbReference>
<dbReference type="RefSeq" id="XP_064666787.1">
    <property type="nucleotide sequence ID" value="XM_064812131.1"/>
</dbReference>
<feature type="domain" description="STAS" evidence="7">
    <location>
        <begin position="506"/>
        <end position="652"/>
    </location>
</feature>
<dbReference type="InterPro" id="IPR011547">
    <property type="entry name" value="SLC26A/SulP_dom"/>
</dbReference>
<gene>
    <name evidence="8" type="ORF">N656DRAFT_716426</name>
</gene>
<protein>
    <recommendedName>
        <fullName evidence="7">STAS domain-containing protein</fullName>
    </recommendedName>
</protein>
<evidence type="ECO:0000313" key="9">
    <source>
        <dbReference type="Proteomes" id="UP001302812"/>
    </source>
</evidence>
<dbReference type="Proteomes" id="UP001302812">
    <property type="component" value="Unassembled WGS sequence"/>
</dbReference>
<dbReference type="GeneID" id="89936256"/>
<dbReference type="SUPFAM" id="SSF52091">
    <property type="entry name" value="SpoIIaa-like"/>
    <property type="match status" value="1"/>
</dbReference>
<dbReference type="PANTHER" id="PTHR11814">
    <property type="entry name" value="SULFATE TRANSPORTER"/>
    <property type="match status" value="1"/>
</dbReference>
<dbReference type="InterPro" id="IPR001902">
    <property type="entry name" value="SLC26A/SulP_fam"/>
</dbReference>
<dbReference type="InterPro" id="IPR036513">
    <property type="entry name" value="STAS_dom_sf"/>
</dbReference>
<evidence type="ECO:0000256" key="5">
    <source>
        <dbReference type="SAM" id="MobiDB-lite"/>
    </source>
</evidence>
<proteinExistence type="predicted"/>
<reference evidence="8" key="2">
    <citation type="submission" date="2023-05" db="EMBL/GenBank/DDBJ databases">
        <authorList>
            <consortium name="Lawrence Berkeley National Laboratory"/>
            <person name="Steindorff A."/>
            <person name="Hensen N."/>
            <person name="Bonometti L."/>
            <person name="Westerberg I."/>
            <person name="Brannstrom I.O."/>
            <person name="Guillou S."/>
            <person name="Cros-Aarteil S."/>
            <person name="Calhoun S."/>
            <person name="Haridas S."/>
            <person name="Kuo A."/>
            <person name="Mondo S."/>
            <person name="Pangilinan J."/>
            <person name="Riley R."/>
            <person name="Labutti K."/>
            <person name="Andreopoulos B."/>
            <person name="Lipzen A."/>
            <person name="Chen C."/>
            <person name="Yanf M."/>
            <person name="Daum C."/>
            <person name="Ng V."/>
            <person name="Clum A."/>
            <person name="Ohm R."/>
            <person name="Martin F."/>
            <person name="Silar P."/>
            <person name="Natvig D."/>
            <person name="Lalanne C."/>
            <person name="Gautier V."/>
            <person name="Ament-Velasquez S.L."/>
            <person name="Kruys A."/>
            <person name="Hutchinson M.I."/>
            <person name="Powell A.J."/>
            <person name="Barry K."/>
            <person name="Miller A.N."/>
            <person name="Grigoriev I.V."/>
            <person name="Debuchy R."/>
            <person name="Gladieux P."/>
            <person name="Thoren M.H."/>
            <person name="Johannesson H."/>
        </authorList>
    </citation>
    <scope>NUCLEOTIDE SEQUENCE</scope>
    <source>
        <strain evidence="8">CBS 508.74</strain>
    </source>
</reference>
<evidence type="ECO:0000313" key="8">
    <source>
        <dbReference type="EMBL" id="KAK4109217.1"/>
    </source>
</evidence>
<organism evidence="8 9">
    <name type="scientific">Canariomyces notabilis</name>
    <dbReference type="NCBI Taxonomy" id="2074819"/>
    <lineage>
        <taxon>Eukaryota</taxon>
        <taxon>Fungi</taxon>
        <taxon>Dikarya</taxon>
        <taxon>Ascomycota</taxon>
        <taxon>Pezizomycotina</taxon>
        <taxon>Sordariomycetes</taxon>
        <taxon>Sordariomycetidae</taxon>
        <taxon>Sordariales</taxon>
        <taxon>Chaetomiaceae</taxon>
        <taxon>Canariomyces</taxon>
    </lineage>
</organism>
<dbReference type="EMBL" id="MU853357">
    <property type="protein sequence ID" value="KAK4109217.1"/>
    <property type="molecule type" value="Genomic_DNA"/>
</dbReference>
<feature type="transmembrane region" description="Helical" evidence="6">
    <location>
        <begin position="248"/>
        <end position="271"/>
    </location>
</feature>
<dbReference type="Pfam" id="PF01740">
    <property type="entry name" value="STAS"/>
    <property type="match status" value="1"/>
</dbReference>
<evidence type="ECO:0000256" key="1">
    <source>
        <dbReference type="ARBA" id="ARBA00004141"/>
    </source>
</evidence>
<keyword evidence="9" id="KW-1185">Reference proteome</keyword>
<feature type="compositionally biased region" description="Low complexity" evidence="5">
    <location>
        <begin position="552"/>
        <end position="564"/>
    </location>
</feature>
<sequence length="729" mass="79160">MWNLKPSIQRASEALINDFTWNRVGRLAVAGASAVPRAAVEYATEKVPIVGWLPRYNPRWLINDVIAGLTLGLMLIPQGLSYAKIATVPVQYGLMSSWLPSALYAFMGTTKDLSTGPTSLISLLTAEIIADLHDEKWSASEIASGVAMMMGIYGLVIGLLKLGFLLEFISLPILSGFISAVAITIILNQMDSLLGEQDVGDGAATQIHDIFQELPQANGYACAVGFTGIFLLTALDQAGKRWGSRNKIIWFLSITRAFITLVIFTGVGYAVNRSRGSPDSFLFDVVQVKSNGQEPPRAPTPELLSRVASRSIAVFIGSAVEHTAVARGFAVKNNYVMDQSQELTFYGAANIANSFFHAIGVGGAMSRTAVNSACKVKSPISGLITTAVVLVSIFKLVGTLYWIPKATLAAIIITAVWPLISHPSVFYRYWRTSLADFISSMIAFWVSLFVSTEIGIASSVGFNIVYVLLRQVFASVSTLPKTTPDELPLAITPNSPPSGNLALTQTQTHIPIPRDTRIFFFTDSLFFPNAYRAKTAILEGVQTHHAPSFNHTTTPTPTSTSTSSEEPERNWSVTRSQRLSKLRRRAGVTDPSTLPPIRLVVLDFARVNHIDTTACTHLRALVSELRGYAGKEVQVRFVGVSGYVRERFERAGWRIQVIGGDSMMGMEGERGGDGDGDGPVVRVYWNVVAAVTEPVHRGRERDGGSSSEKVGEGDDKGEGSARARYVEMV</sequence>
<dbReference type="GO" id="GO:0016020">
    <property type="term" value="C:membrane"/>
    <property type="evidence" value="ECO:0007669"/>
    <property type="project" value="UniProtKB-SubCell"/>
</dbReference>
<feature type="transmembrane region" description="Helical" evidence="6">
    <location>
        <begin position="343"/>
        <end position="362"/>
    </location>
</feature>
<feature type="transmembrane region" description="Helical" evidence="6">
    <location>
        <begin position="383"/>
        <end position="403"/>
    </location>
</feature>
<feature type="transmembrane region" description="Helical" evidence="6">
    <location>
        <begin position="60"/>
        <end position="76"/>
    </location>
</feature>
<keyword evidence="3 6" id="KW-1133">Transmembrane helix</keyword>
<reference evidence="8" key="1">
    <citation type="journal article" date="2023" name="Mol. Phylogenet. Evol.">
        <title>Genome-scale phylogeny and comparative genomics of the fungal order Sordariales.</title>
        <authorList>
            <person name="Hensen N."/>
            <person name="Bonometti L."/>
            <person name="Westerberg I."/>
            <person name="Brannstrom I.O."/>
            <person name="Guillou S."/>
            <person name="Cros-Aarteil S."/>
            <person name="Calhoun S."/>
            <person name="Haridas S."/>
            <person name="Kuo A."/>
            <person name="Mondo S."/>
            <person name="Pangilinan J."/>
            <person name="Riley R."/>
            <person name="LaButti K."/>
            <person name="Andreopoulos B."/>
            <person name="Lipzen A."/>
            <person name="Chen C."/>
            <person name="Yan M."/>
            <person name="Daum C."/>
            <person name="Ng V."/>
            <person name="Clum A."/>
            <person name="Steindorff A."/>
            <person name="Ohm R.A."/>
            <person name="Martin F."/>
            <person name="Silar P."/>
            <person name="Natvig D.O."/>
            <person name="Lalanne C."/>
            <person name="Gautier V."/>
            <person name="Ament-Velasquez S.L."/>
            <person name="Kruys A."/>
            <person name="Hutchinson M.I."/>
            <person name="Powell A.J."/>
            <person name="Barry K."/>
            <person name="Miller A.N."/>
            <person name="Grigoriev I.V."/>
            <person name="Debuchy R."/>
            <person name="Gladieux P."/>
            <person name="Hiltunen Thoren M."/>
            <person name="Johannesson H."/>
        </authorList>
    </citation>
    <scope>NUCLEOTIDE SEQUENCE</scope>
    <source>
        <strain evidence="8">CBS 508.74</strain>
    </source>
</reference>
<evidence type="ECO:0000256" key="3">
    <source>
        <dbReference type="ARBA" id="ARBA00022989"/>
    </source>
</evidence>
<feature type="transmembrane region" description="Helical" evidence="6">
    <location>
        <begin position="217"/>
        <end position="236"/>
    </location>
</feature>
<comment type="caution">
    <text evidence="8">The sequence shown here is derived from an EMBL/GenBank/DDBJ whole genome shotgun (WGS) entry which is preliminary data.</text>
</comment>
<feature type="transmembrane region" description="Helical" evidence="6">
    <location>
        <begin position="442"/>
        <end position="469"/>
    </location>
</feature>